<keyword evidence="2" id="KW-1185">Reference proteome</keyword>
<sequence>MSNKDLQEYIQQKKEFYDILIDFLQNEDEDNINNADELYDLLQNTILKEDIEDTKTVLRVILKISNNHHRNPNFDKKIEQILSLFIDQLKQNFSNSEIFELFKSNKRILLFLIKKEIIKVDIPIVNYMPSRVTYCEFFYPEIKNFLNENDRKRIEEKLIKIDSNILTYFDEYRKTGDNNSYISSLIRQDLIDDFVAYFNQANISLSTTKIERSVFETNSFLLKQKEVSLIQYASFFGSVQIFKFLQFNGVELNPSLWFYAIHGQNPEIIHILEDNHIVPSDKTYEECLIESIKCHHNAIANYIENNLSPKKIFKKRRIKFRVISNFSEKKKFSGIRYYNYSFFPEYLDKIFPFFYFNKYNHDNIVKFYFETKKDHIEKIIHLMIQNQSILWNSIFLFY</sequence>
<evidence type="ECO:0000313" key="2">
    <source>
        <dbReference type="Proteomes" id="UP001470230"/>
    </source>
</evidence>
<dbReference type="SUPFAM" id="SSF48403">
    <property type="entry name" value="Ankyrin repeat"/>
    <property type="match status" value="1"/>
</dbReference>
<proteinExistence type="predicted"/>
<protein>
    <recommendedName>
        <fullName evidence="3">DUF3447 domain-containing protein</fullName>
    </recommendedName>
</protein>
<name>A0ABR2L0C8_9EUKA</name>
<reference evidence="1 2" key="1">
    <citation type="submission" date="2024-04" db="EMBL/GenBank/DDBJ databases">
        <title>Tritrichomonas musculus Genome.</title>
        <authorList>
            <person name="Alves-Ferreira E."/>
            <person name="Grigg M."/>
            <person name="Lorenzi H."/>
            <person name="Galac M."/>
        </authorList>
    </citation>
    <scope>NUCLEOTIDE SEQUENCE [LARGE SCALE GENOMIC DNA]</scope>
    <source>
        <strain evidence="1 2">EAF2021</strain>
    </source>
</reference>
<comment type="caution">
    <text evidence="1">The sequence shown here is derived from an EMBL/GenBank/DDBJ whole genome shotgun (WGS) entry which is preliminary data.</text>
</comment>
<dbReference type="PANTHER" id="PTHR24159:SF5">
    <property type="entry name" value="ANK_REP_REGION DOMAIN-CONTAINING PROTEIN"/>
    <property type="match status" value="1"/>
</dbReference>
<dbReference type="EMBL" id="JAPFFF010000002">
    <property type="protein sequence ID" value="KAK8896815.1"/>
    <property type="molecule type" value="Genomic_DNA"/>
</dbReference>
<dbReference type="Proteomes" id="UP001470230">
    <property type="component" value="Unassembled WGS sequence"/>
</dbReference>
<organism evidence="1 2">
    <name type="scientific">Tritrichomonas musculus</name>
    <dbReference type="NCBI Taxonomy" id="1915356"/>
    <lineage>
        <taxon>Eukaryota</taxon>
        <taxon>Metamonada</taxon>
        <taxon>Parabasalia</taxon>
        <taxon>Tritrichomonadida</taxon>
        <taxon>Tritrichomonadidae</taxon>
        <taxon>Tritrichomonas</taxon>
    </lineage>
</organism>
<dbReference type="PANTHER" id="PTHR24159">
    <property type="match status" value="1"/>
</dbReference>
<dbReference type="InterPro" id="IPR036770">
    <property type="entry name" value="Ankyrin_rpt-contain_sf"/>
</dbReference>
<accession>A0ABR2L0C8</accession>
<gene>
    <name evidence="1" type="ORF">M9Y10_014736</name>
</gene>
<evidence type="ECO:0000313" key="1">
    <source>
        <dbReference type="EMBL" id="KAK8896815.1"/>
    </source>
</evidence>
<evidence type="ECO:0008006" key="3">
    <source>
        <dbReference type="Google" id="ProtNLM"/>
    </source>
</evidence>